<keyword evidence="2" id="KW-1185">Reference proteome</keyword>
<dbReference type="InterPro" id="IPR008969">
    <property type="entry name" value="CarboxyPept-like_regulatory"/>
</dbReference>
<comment type="caution">
    <text evidence="1">The sequence shown here is derived from an EMBL/GenBank/DDBJ whole genome shotgun (WGS) entry which is preliminary data.</text>
</comment>
<evidence type="ECO:0000313" key="2">
    <source>
        <dbReference type="Proteomes" id="UP000019402"/>
    </source>
</evidence>
<dbReference type="Pfam" id="PF13715">
    <property type="entry name" value="CarbopepD_reg_2"/>
    <property type="match status" value="1"/>
</dbReference>
<dbReference type="Gene3D" id="2.170.130.10">
    <property type="entry name" value="TonB-dependent receptor, plug domain"/>
    <property type="match status" value="1"/>
</dbReference>
<dbReference type="RefSeq" id="WP_200871325.1">
    <property type="nucleotide sequence ID" value="NZ_BAMD01000029.1"/>
</dbReference>
<dbReference type="SUPFAM" id="SSF56935">
    <property type="entry name" value="Porins"/>
    <property type="match status" value="1"/>
</dbReference>
<dbReference type="Proteomes" id="UP000019402">
    <property type="component" value="Unassembled WGS sequence"/>
</dbReference>
<sequence length="290" mass="31848">MKKLNNFKPIPRKNRYWERYTLKRLLTLIVISLAINVSTLAAAQKNIRIEKQNWNVESLFKEVKDQTGLTVIYNNNKLNKNNIIHLKQGDMELGELMQLILKDEALDYELKDDYIVIKPQIIASPINGQQATQRVTGKITDKNGDPLPGVAIMVKGTQIGTATNAEGTFSIQIPEGSSVLVATFVGMIPKEVNIEGKSEITIVLEDDLTNLEEVVVTGMVTTDKRLFTGASQRIKAEDAKLAGIADVSRGLEGRAAGVSVQNVSGTFGTAPKIRVRGATSIYGNSKPLWV</sequence>
<proteinExistence type="predicted"/>
<organism evidence="1 2">
    <name type="scientific">Saccharicrinis fermentans DSM 9555 = JCM 21142</name>
    <dbReference type="NCBI Taxonomy" id="869213"/>
    <lineage>
        <taxon>Bacteria</taxon>
        <taxon>Pseudomonadati</taxon>
        <taxon>Bacteroidota</taxon>
        <taxon>Bacteroidia</taxon>
        <taxon>Marinilabiliales</taxon>
        <taxon>Marinilabiliaceae</taxon>
        <taxon>Saccharicrinis</taxon>
    </lineage>
</organism>
<name>W7YMT3_9BACT</name>
<dbReference type="AlphaFoldDB" id="W7YMT3"/>
<keyword evidence="1" id="KW-0675">Receptor</keyword>
<accession>W7YMT3</accession>
<dbReference type="Gene3D" id="2.60.40.1120">
    <property type="entry name" value="Carboxypeptidase-like, regulatory domain"/>
    <property type="match status" value="1"/>
</dbReference>
<evidence type="ECO:0000313" key="1">
    <source>
        <dbReference type="EMBL" id="GAF03709.1"/>
    </source>
</evidence>
<reference evidence="1 2" key="1">
    <citation type="journal article" date="2014" name="Genome Announc.">
        <title>Draft Genome Sequence of Cytophaga fermentans JCM 21142T, a Facultative Anaerobe Isolated from Marine Mud.</title>
        <authorList>
            <person name="Starns D."/>
            <person name="Oshima K."/>
            <person name="Suda W."/>
            <person name="Iino T."/>
            <person name="Yuki M."/>
            <person name="Inoue J."/>
            <person name="Kitamura K."/>
            <person name="Iida T."/>
            <person name="Darby A."/>
            <person name="Hattori M."/>
            <person name="Ohkuma M."/>
        </authorList>
    </citation>
    <scope>NUCLEOTIDE SEQUENCE [LARGE SCALE GENOMIC DNA]</scope>
    <source>
        <strain evidence="1 2">JCM 21142</strain>
    </source>
</reference>
<dbReference type="eggNOG" id="COG1629">
    <property type="taxonomic scope" value="Bacteria"/>
</dbReference>
<dbReference type="EMBL" id="BAMD01000029">
    <property type="protein sequence ID" value="GAF03709.1"/>
    <property type="molecule type" value="Genomic_DNA"/>
</dbReference>
<dbReference type="InterPro" id="IPR037066">
    <property type="entry name" value="Plug_dom_sf"/>
</dbReference>
<gene>
    <name evidence="1" type="ORF">JCM21142_62388</name>
</gene>
<protein>
    <submittedName>
        <fullName evidence="1">Outer membrane cobalamin receptor protein</fullName>
    </submittedName>
</protein>
<dbReference type="SUPFAM" id="SSF49464">
    <property type="entry name" value="Carboxypeptidase regulatory domain-like"/>
    <property type="match status" value="1"/>
</dbReference>